<protein>
    <submittedName>
        <fullName evidence="2">Uncharacterized protein</fullName>
    </submittedName>
</protein>
<dbReference type="OrthoDB" id="9839706at2"/>
<dbReference type="RefSeq" id="WP_142058009.1">
    <property type="nucleotide sequence ID" value="NZ_VFPA01000003.1"/>
</dbReference>
<gene>
    <name evidence="2" type="ORF">FB558_5442</name>
</gene>
<keyword evidence="3" id="KW-1185">Reference proteome</keyword>
<evidence type="ECO:0000313" key="3">
    <source>
        <dbReference type="Proteomes" id="UP000315677"/>
    </source>
</evidence>
<organism evidence="2 3">
    <name type="scientific">Pseudonocardia kunmingensis</name>
    <dbReference type="NCBI Taxonomy" id="630975"/>
    <lineage>
        <taxon>Bacteria</taxon>
        <taxon>Bacillati</taxon>
        <taxon>Actinomycetota</taxon>
        <taxon>Actinomycetes</taxon>
        <taxon>Pseudonocardiales</taxon>
        <taxon>Pseudonocardiaceae</taxon>
        <taxon>Pseudonocardia</taxon>
    </lineage>
</organism>
<proteinExistence type="predicted"/>
<evidence type="ECO:0000256" key="1">
    <source>
        <dbReference type="SAM" id="MobiDB-lite"/>
    </source>
</evidence>
<accession>A0A543DK99</accession>
<evidence type="ECO:0000313" key="2">
    <source>
        <dbReference type="EMBL" id="TQM09675.1"/>
    </source>
</evidence>
<feature type="region of interest" description="Disordered" evidence="1">
    <location>
        <begin position="1"/>
        <end position="40"/>
    </location>
</feature>
<dbReference type="AlphaFoldDB" id="A0A543DK99"/>
<comment type="caution">
    <text evidence="2">The sequence shown here is derived from an EMBL/GenBank/DDBJ whole genome shotgun (WGS) entry which is preliminary data.</text>
</comment>
<dbReference type="Proteomes" id="UP000315677">
    <property type="component" value="Unassembled WGS sequence"/>
</dbReference>
<name>A0A543DK99_9PSEU</name>
<sequence>MVTPNMDPSAAPDGVPVAPGTPAAEAQEHPPVWDSHPRHHRWDYVPEMGGWVHDQDPDTLCNSVGAIPFQPTFAYPPPHPRCRIGDCPCGTAGP</sequence>
<dbReference type="EMBL" id="VFPA01000003">
    <property type="protein sequence ID" value="TQM09675.1"/>
    <property type="molecule type" value="Genomic_DNA"/>
</dbReference>
<reference evidence="2 3" key="1">
    <citation type="submission" date="2019-06" db="EMBL/GenBank/DDBJ databases">
        <title>Sequencing the genomes of 1000 actinobacteria strains.</title>
        <authorList>
            <person name="Klenk H.-P."/>
        </authorList>
    </citation>
    <scope>NUCLEOTIDE SEQUENCE [LARGE SCALE GENOMIC DNA]</scope>
    <source>
        <strain evidence="2 3">DSM 45301</strain>
    </source>
</reference>